<reference evidence="1 2" key="2">
    <citation type="journal article" date="2016" name="Genome Announc.">
        <title>Permanent Draft Genome Sequences for Two Variants of Frankia sp. Strain CpI1, the First Frankia Strain Isolated from Root Nodules of Comptonia peregrina.</title>
        <authorList>
            <person name="Oshone R."/>
            <person name="Hurst S.G.IV."/>
            <person name="Abebe-Akele F."/>
            <person name="Simpson S."/>
            <person name="Morris K."/>
            <person name="Thomas W.K."/>
            <person name="Tisa L.S."/>
        </authorList>
    </citation>
    <scope>NUCLEOTIDE SEQUENCE [LARGE SCALE GENOMIC DNA]</scope>
    <source>
        <strain evidence="2">CpI1-S</strain>
    </source>
</reference>
<evidence type="ECO:0008006" key="3">
    <source>
        <dbReference type="Google" id="ProtNLM"/>
    </source>
</evidence>
<keyword evidence="2" id="KW-1185">Reference proteome</keyword>
<proteinExistence type="predicted"/>
<comment type="caution">
    <text evidence="1">The sequence shown here is derived from an EMBL/GenBank/DDBJ whole genome shotgun (WGS) entry which is preliminary data.</text>
</comment>
<sequence length="205" mass="22359">MLASLSHQANYLGRYNDAVQLARASYSTVGKSNVTAGCLSLAMEARALASLGEAQGCTRAIHKAEQLFERQTPNDDPPWIAFFNSEELAGEAAHCYRDLGRARETRIFGAMALDPANTPPRTRAFIGMVNAAGALSGGSLDEAVALASEAVDYAISLQSKRYLRYLVDFQRQLRADYPQDPLTVSFVEKVQNHYPNLKPTGMRSG</sequence>
<gene>
    <name evidence="1" type="ORF">FF36_00155</name>
</gene>
<reference evidence="2" key="1">
    <citation type="submission" date="2015-02" db="EMBL/GenBank/DDBJ databases">
        <title>Draft Genome of Frankia sp. CpI1-S.</title>
        <authorList>
            <person name="Oshone R.T."/>
            <person name="Ngom M."/>
            <person name="Ghodhbane-Gtari F."/>
            <person name="Gtari M."/>
            <person name="Morris K."/>
            <person name="Thomas K."/>
            <person name="Sen A."/>
            <person name="Tisa L.S."/>
        </authorList>
    </citation>
    <scope>NUCLEOTIDE SEQUENCE [LARGE SCALE GENOMIC DNA]</scope>
    <source>
        <strain evidence="2">CpI1-S</strain>
    </source>
</reference>
<dbReference type="EMBL" id="JYFN01000001">
    <property type="protein sequence ID" value="KJE25539.1"/>
    <property type="molecule type" value="Genomic_DNA"/>
</dbReference>
<evidence type="ECO:0000313" key="1">
    <source>
        <dbReference type="EMBL" id="KJE25539.1"/>
    </source>
</evidence>
<name>A0A0D8BNE6_9ACTN</name>
<organism evidence="1 2">
    <name type="scientific">Frankia torreyi</name>
    <dbReference type="NCBI Taxonomy" id="1856"/>
    <lineage>
        <taxon>Bacteria</taxon>
        <taxon>Bacillati</taxon>
        <taxon>Actinomycetota</taxon>
        <taxon>Actinomycetes</taxon>
        <taxon>Frankiales</taxon>
        <taxon>Frankiaceae</taxon>
        <taxon>Frankia</taxon>
    </lineage>
</organism>
<dbReference type="PATRIC" id="fig|1502723.3.peg.173"/>
<dbReference type="Proteomes" id="UP000032545">
    <property type="component" value="Unassembled WGS sequence"/>
</dbReference>
<protein>
    <recommendedName>
        <fullName evidence="3">Transcriptional regulator</fullName>
    </recommendedName>
</protein>
<dbReference type="AlphaFoldDB" id="A0A0D8BNE6"/>
<accession>A0A0D8BNE6</accession>
<evidence type="ECO:0000313" key="2">
    <source>
        <dbReference type="Proteomes" id="UP000032545"/>
    </source>
</evidence>